<reference evidence="2" key="3">
    <citation type="submission" date="2015-04" db="UniProtKB">
        <authorList>
            <consortium name="EnsemblPlants"/>
        </authorList>
    </citation>
    <scope>IDENTIFICATION</scope>
    <source>
        <strain evidence="2">cv. Jemalong A17</strain>
    </source>
</reference>
<dbReference type="EnsemblPlants" id="KEH27657">
    <property type="protein sequence ID" value="KEH27657"/>
    <property type="gene ID" value="MTR_5g026205"/>
</dbReference>
<accession>A0A072UDF5</accession>
<dbReference type="AlphaFoldDB" id="A0A072UDF5"/>
<dbReference type="Proteomes" id="UP000002051">
    <property type="component" value="Chromosome 5"/>
</dbReference>
<name>A0A072UDF5_MEDTR</name>
<dbReference type="HOGENOM" id="CLU_2907480_0_0_1"/>
<evidence type="ECO:0000313" key="2">
    <source>
        <dbReference type="EnsemblPlants" id="KEH27657"/>
    </source>
</evidence>
<evidence type="ECO:0000313" key="3">
    <source>
        <dbReference type="Proteomes" id="UP000002051"/>
    </source>
</evidence>
<keyword evidence="3" id="KW-1185">Reference proteome</keyword>
<proteinExistence type="predicted"/>
<sequence>MGWEPNCDSAISCNTTYGPLKGGKLINLDWLDGVAAVVTEDIALQEEKTINFQACPYVATAG</sequence>
<gene>
    <name evidence="1" type="ordered locus">MTR_5g026205</name>
</gene>
<protein>
    <submittedName>
        <fullName evidence="1 2">Uncharacterized protein</fullName>
    </submittedName>
</protein>
<reference evidence="1 3" key="2">
    <citation type="journal article" date="2014" name="BMC Genomics">
        <title>An improved genome release (version Mt4.0) for the model legume Medicago truncatula.</title>
        <authorList>
            <person name="Tang H."/>
            <person name="Krishnakumar V."/>
            <person name="Bidwell S."/>
            <person name="Rosen B."/>
            <person name="Chan A."/>
            <person name="Zhou S."/>
            <person name="Gentzbittel L."/>
            <person name="Childs K.L."/>
            <person name="Yandell M."/>
            <person name="Gundlach H."/>
            <person name="Mayer K.F."/>
            <person name="Schwartz D.C."/>
            <person name="Town C.D."/>
        </authorList>
    </citation>
    <scope>GENOME REANNOTATION</scope>
    <source>
        <strain evidence="1">A17</strain>
        <strain evidence="2 3">cv. Jemalong A17</strain>
    </source>
</reference>
<organism evidence="1 3">
    <name type="scientific">Medicago truncatula</name>
    <name type="common">Barrel medic</name>
    <name type="synonym">Medicago tribuloides</name>
    <dbReference type="NCBI Taxonomy" id="3880"/>
    <lineage>
        <taxon>Eukaryota</taxon>
        <taxon>Viridiplantae</taxon>
        <taxon>Streptophyta</taxon>
        <taxon>Embryophyta</taxon>
        <taxon>Tracheophyta</taxon>
        <taxon>Spermatophyta</taxon>
        <taxon>Magnoliopsida</taxon>
        <taxon>eudicotyledons</taxon>
        <taxon>Gunneridae</taxon>
        <taxon>Pentapetalae</taxon>
        <taxon>rosids</taxon>
        <taxon>fabids</taxon>
        <taxon>Fabales</taxon>
        <taxon>Fabaceae</taxon>
        <taxon>Papilionoideae</taxon>
        <taxon>50 kb inversion clade</taxon>
        <taxon>NPAAA clade</taxon>
        <taxon>Hologalegina</taxon>
        <taxon>IRL clade</taxon>
        <taxon>Trifolieae</taxon>
        <taxon>Medicago</taxon>
    </lineage>
</organism>
<reference evidence="1 3" key="1">
    <citation type="journal article" date="2011" name="Nature">
        <title>The Medicago genome provides insight into the evolution of rhizobial symbioses.</title>
        <authorList>
            <person name="Young N.D."/>
            <person name="Debelle F."/>
            <person name="Oldroyd G.E."/>
            <person name="Geurts R."/>
            <person name="Cannon S.B."/>
            <person name="Udvardi M.K."/>
            <person name="Benedito V.A."/>
            <person name="Mayer K.F."/>
            <person name="Gouzy J."/>
            <person name="Schoof H."/>
            <person name="Van de Peer Y."/>
            <person name="Proost S."/>
            <person name="Cook D.R."/>
            <person name="Meyers B.C."/>
            <person name="Spannagl M."/>
            <person name="Cheung F."/>
            <person name="De Mita S."/>
            <person name="Krishnakumar V."/>
            <person name="Gundlach H."/>
            <person name="Zhou S."/>
            <person name="Mudge J."/>
            <person name="Bharti A.K."/>
            <person name="Murray J.D."/>
            <person name="Naoumkina M.A."/>
            <person name="Rosen B."/>
            <person name="Silverstein K.A."/>
            <person name="Tang H."/>
            <person name="Rombauts S."/>
            <person name="Zhao P.X."/>
            <person name="Zhou P."/>
            <person name="Barbe V."/>
            <person name="Bardou P."/>
            <person name="Bechner M."/>
            <person name="Bellec A."/>
            <person name="Berger A."/>
            <person name="Berges H."/>
            <person name="Bidwell S."/>
            <person name="Bisseling T."/>
            <person name="Choisne N."/>
            <person name="Couloux A."/>
            <person name="Denny R."/>
            <person name="Deshpande S."/>
            <person name="Dai X."/>
            <person name="Doyle J.J."/>
            <person name="Dudez A.M."/>
            <person name="Farmer A.D."/>
            <person name="Fouteau S."/>
            <person name="Franken C."/>
            <person name="Gibelin C."/>
            <person name="Gish J."/>
            <person name="Goldstein S."/>
            <person name="Gonzalez A.J."/>
            <person name="Green P.J."/>
            <person name="Hallab A."/>
            <person name="Hartog M."/>
            <person name="Hua A."/>
            <person name="Humphray S.J."/>
            <person name="Jeong D.H."/>
            <person name="Jing Y."/>
            <person name="Jocker A."/>
            <person name="Kenton S.M."/>
            <person name="Kim D.J."/>
            <person name="Klee K."/>
            <person name="Lai H."/>
            <person name="Lang C."/>
            <person name="Lin S."/>
            <person name="Macmil S.L."/>
            <person name="Magdelenat G."/>
            <person name="Matthews L."/>
            <person name="McCorrison J."/>
            <person name="Monaghan E.L."/>
            <person name="Mun J.H."/>
            <person name="Najar F.Z."/>
            <person name="Nicholson C."/>
            <person name="Noirot C."/>
            <person name="O'Bleness M."/>
            <person name="Paule C.R."/>
            <person name="Poulain J."/>
            <person name="Prion F."/>
            <person name="Qin B."/>
            <person name="Qu C."/>
            <person name="Retzel E.F."/>
            <person name="Riddle C."/>
            <person name="Sallet E."/>
            <person name="Samain S."/>
            <person name="Samson N."/>
            <person name="Sanders I."/>
            <person name="Saurat O."/>
            <person name="Scarpelli C."/>
            <person name="Schiex T."/>
            <person name="Segurens B."/>
            <person name="Severin A.J."/>
            <person name="Sherrier D.J."/>
            <person name="Shi R."/>
            <person name="Sims S."/>
            <person name="Singer S.R."/>
            <person name="Sinharoy S."/>
            <person name="Sterck L."/>
            <person name="Viollet A."/>
            <person name="Wang B.B."/>
            <person name="Wang K."/>
            <person name="Wang M."/>
            <person name="Wang X."/>
            <person name="Warfsmann J."/>
            <person name="Weissenbach J."/>
            <person name="White D.D."/>
            <person name="White J.D."/>
            <person name="Wiley G.B."/>
            <person name="Wincker P."/>
            <person name="Xing Y."/>
            <person name="Yang L."/>
            <person name="Yao Z."/>
            <person name="Ying F."/>
            <person name="Zhai J."/>
            <person name="Zhou L."/>
            <person name="Zuber A."/>
            <person name="Denarie J."/>
            <person name="Dixon R.A."/>
            <person name="May G.D."/>
            <person name="Schwartz D.C."/>
            <person name="Rogers J."/>
            <person name="Quetier F."/>
            <person name="Town C.D."/>
            <person name="Roe B.A."/>
        </authorList>
    </citation>
    <scope>NUCLEOTIDE SEQUENCE [LARGE SCALE GENOMIC DNA]</scope>
    <source>
        <strain evidence="1">A17</strain>
        <strain evidence="2 3">cv. Jemalong A17</strain>
    </source>
</reference>
<dbReference type="EMBL" id="CM001221">
    <property type="protein sequence ID" value="KEH27657.1"/>
    <property type="molecule type" value="Genomic_DNA"/>
</dbReference>
<evidence type="ECO:0000313" key="1">
    <source>
        <dbReference type="EMBL" id="KEH27657.1"/>
    </source>
</evidence>